<dbReference type="GO" id="GO:0015293">
    <property type="term" value="F:symporter activity"/>
    <property type="evidence" value="ECO:0007669"/>
    <property type="project" value="UniProtKB-KW"/>
</dbReference>
<evidence type="ECO:0000256" key="10">
    <source>
        <dbReference type="ARBA" id="ARBA00023136"/>
    </source>
</evidence>
<feature type="transmembrane region" description="Helical" evidence="12">
    <location>
        <begin position="484"/>
        <end position="512"/>
    </location>
</feature>
<evidence type="ECO:0000256" key="9">
    <source>
        <dbReference type="ARBA" id="ARBA00023065"/>
    </source>
</evidence>
<feature type="transmembrane region" description="Helical" evidence="12">
    <location>
        <begin position="533"/>
        <end position="551"/>
    </location>
</feature>
<evidence type="ECO:0000256" key="2">
    <source>
        <dbReference type="ARBA" id="ARBA00006434"/>
    </source>
</evidence>
<feature type="transmembrane region" description="Helical" evidence="12">
    <location>
        <begin position="185"/>
        <end position="206"/>
    </location>
</feature>
<feature type="transmembrane region" description="Helical" evidence="12">
    <location>
        <begin position="389"/>
        <end position="413"/>
    </location>
</feature>
<keyword evidence="4" id="KW-1003">Cell membrane</keyword>
<dbReference type="Pfam" id="PF00474">
    <property type="entry name" value="SSF"/>
    <property type="match status" value="2"/>
</dbReference>
<feature type="transmembrane region" description="Helical" evidence="12">
    <location>
        <begin position="589"/>
        <end position="611"/>
    </location>
</feature>
<dbReference type="InterPro" id="IPR018212">
    <property type="entry name" value="Na/solute_symporter_CS"/>
</dbReference>
<evidence type="ECO:0000256" key="7">
    <source>
        <dbReference type="ARBA" id="ARBA00022989"/>
    </source>
</evidence>
<protein>
    <submittedName>
        <fullName evidence="13">Na+/solute symporter</fullName>
    </submittedName>
</protein>
<dbReference type="GO" id="GO:0006847">
    <property type="term" value="P:plasma membrane acetate transport"/>
    <property type="evidence" value="ECO:0007669"/>
    <property type="project" value="TreeGrafter"/>
</dbReference>
<dbReference type="HOGENOM" id="CLU_018808_8_1_9"/>
<feature type="transmembrane region" description="Helical" evidence="12">
    <location>
        <begin position="47"/>
        <end position="70"/>
    </location>
</feature>
<dbReference type="eggNOG" id="COG4147">
    <property type="taxonomic scope" value="Bacteria"/>
</dbReference>
<evidence type="ECO:0000313" key="13">
    <source>
        <dbReference type="EMBL" id="ACA60072.1"/>
    </source>
</evidence>
<keyword evidence="8" id="KW-0915">Sodium</keyword>
<feature type="transmembrane region" description="Helical" evidence="12">
    <location>
        <begin position="637"/>
        <end position="656"/>
    </location>
</feature>
<evidence type="ECO:0000256" key="11">
    <source>
        <dbReference type="RuleBase" id="RU362091"/>
    </source>
</evidence>
<evidence type="ECO:0000256" key="4">
    <source>
        <dbReference type="ARBA" id="ARBA00022475"/>
    </source>
</evidence>
<keyword evidence="3" id="KW-0813">Transport</keyword>
<feature type="transmembrane region" description="Helical" evidence="12">
    <location>
        <begin position="76"/>
        <end position="96"/>
    </location>
</feature>
<accession>B1I521</accession>
<feature type="transmembrane region" description="Helical" evidence="12">
    <location>
        <begin position="425"/>
        <end position="445"/>
    </location>
</feature>
<keyword evidence="14" id="KW-1185">Reference proteome</keyword>
<evidence type="ECO:0000256" key="3">
    <source>
        <dbReference type="ARBA" id="ARBA00022448"/>
    </source>
</evidence>
<dbReference type="InterPro" id="IPR050277">
    <property type="entry name" value="Sodium:Solute_Symporter"/>
</dbReference>
<evidence type="ECO:0000256" key="12">
    <source>
        <dbReference type="SAM" id="Phobius"/>
    </source>
</evidence>
<dbReference type="CDD" id="cd11480">
    <property type="entry name" value="SLC5sbd_u4"/>
    <property type="match status" value="1"/>
</dbReference>
<dbReference type="OrthoDB" id="9814523at2"/>
<evidence type="ECO:0000256" key="5">
    <source>
        <dbReference type="ARBA" id="ARBA00022692"/>
    </source>
</evidence>
<feature type="transmembrane region" description="Helical" evidence="12">
    <location>
        <begin position="6"/>
        <end position="26"/>
    </location>
</feature>
<keyword evidence="5 12" id="KW-0812">Transmembrane</keyword>
<gene>
    <name evidence="13" type="ordered locus">Daud_1570</name>
</gene>
<dbReference type="AlphaFoldDB" id="B1I521"/>
<keyword evidence="7 12" id="KW-1133">Transmembrane helix</keyword>
<dbReference type="PROSITE" id="PS00457">
    <property type="entry name" value="NA_SOLUT_SYMP_2"/>
    <property type="match status" value="1"/>
</dbReference>
<feature type="transmembrane region" description="Helical" evidence="12">
    <location>
        <begin position="154"/>
        <end position="173"/>
    </location>
</feature>
<reference evidence="14" key="1">
    <citation type="submission" date="2007-10" db="EMBL/GenBank/DDBJ databases">
        <title>Complete sequence of chromosome of Desulforudis audaxviator MP104C.</title>
        <authorList>
            <person name="Copeland A."/>
            <person name="Lucas S."/>
            <person name="Lapidus A."/>
            <person name="Barry K."/>
            <person name="Glavina del Rio T."/>
            <person name="Dalin E."/>
            <person name="Tice H."/>
            <person name="Bruce D."/>
            <person name="Pitluck S."/>
            <person name="Lowry S.R."/>
            <person name="Larimer F."/>
            <person name="Land M.L."/>
            <person name="Hauser L."/>
            <person name="Kyrpides N."/>
            <person name="Ivanova N.N."/>
            <person name="Richardson P."/>
        </authorList>
    </citation>
    <scope>NUCLEOTIDE SEQUENCE [LARGE SCALE GENOMIC DNA]</scope>
    <source>
        <strain evidence="14">MP104C</strain>
    </source>
</reference>
<dbReference type="PANTHER" id="PTHR48086:SF6">
    <property type="entry name" value="CATION_ACETATE SYMPORTER ACTP"/>
    <property type="match status" value="1"/>
</dbReference>
<dbReference type="KEGG" id="dau:Daud_1570"/>
<feature type="transmembrane region" description="Helical" evidence="12">
    <location>
        <begin position="563"/>
        <end position="582"/>
    </location>
</feature>
<dbReference type="PROSITE" id="PS50283">
    <property type="entry name" value="NA_SOLUT_SYMP_3"/>
    <property type="match status" value="1"/>
</dbReference>
<dbReference type="InterPro" id="IPR038377">
    <property type="entry name" value="Na/Glc_symporter_sf"/>
</dbReference>
<dbReference type="RefSeq" id="WP_012302653.1">
    <property type="nucleotide sequence ID" value="NC_010424.1"/>
</dbReference>
<reference evidence="13 14" key="2">
    <citation type="journal article" date="2008" name="Science">
        <title>Environmental genomics reveals a single-species ecosystem deep within Earth.</title>
        <authorList>
            <person name="Chivian D."/>
            <person name="Brodie E.L."/>
            <person name="Alm E.J."/>
            <person name="Culley D.E."/>
            <person name="Dehal P.S."/>
            <person name="Desantis T.Z."/>
            <person name="Gihring T.M."/>
            <person name="Lapidus A."/>
            <person name="Lin L.H."/>
            <person name="Lowry S.R."/>
            <person name="Moser D.P."/>
            <person name="Richardson P.M."/>
            <person name="Southam G."/>
            <person name="Wanger G."/>
            <person name="Pratt L.M."/>
            <person name="Andersen G.L."/>
            <person name="Hazen T.C."/>
            <person name="Brockman F.J."/>
            <person name="Arkin A.P."/>
            <person name="Onstott T.C."/>
        </authorList>
    </citation>
    <scope>NUCLEOTIDE SEQUENCE [LARGE SCALE GENOMIC DNA]</scope>
    <source>
        <strain evidence="13 14">MP104C</strain>
    </source>
</reference>
<dbReference type="Gene3D" id="1.20.1730.10">
    <property type="entry name" value="Sodium/glucose cotransporter"/>
    <property type="match status" value="2"/>
</dbReference>
<keyword evidence="10 12" id="KW-0472">Membrane</keyword>
<evidence type="ECO:0000256" key="8">
    <source>
        <dbReference type="ARBA" id="ARBA00023053"/>
    </source>
</evidence>
<keyword evidence="9" id="KW-0406">Ion transport</keyword>
<comment type="similarity">
    <text evidence="2 11">Belongs to the sodium:solute symporter (SSF) (TC 2.A.21) family.</text>
</comment>
<proteinExistence type="inferred from homology"/>
<keyword evidence="6" id="KW-0769">Symport</keyword>
<dbReference type="PANTHER" id="PTHR48086">
    <property type="entry name" value="SODIUM/PROLINE SYMPORTER-RELATED"/>
    <property type="match status" value="1"/>
</dbReference>
<evidence type="ECO:0000256" key="6">
    <source>
        <dbReference type="ARBA" id="ARBA00022847"/>
    </source>
</evidence>
<evidence type="ECO:0000313" key="14">
    <source>
        <dbReference type="Proteomes" id="UP000008544"/>
    </source>
</evidence>
<evidence type="ECO:0000256" key="1">
    <source>
        <dbReference type="ARBA" id="ARBA00004651"/>
    </source>
</evidence>
<dbReference type="GO" id="GO:0015123">
    <property type="term" value="F:acetate transmembrane transporter activity"/>
    <property type="evidence" value="ECO:0007669"/>
    <property type="project" value="TreeGrafter"/>
</dbReference>
<dbReference type="GO" id="GO:0005886">
    <property type="term" value="C:plasma membrane"/>
    <property type="evidence" value="ECO:0007669"/>
    <property type="project" value="UniProtKB-SubCell"/>
</dbReference>
<sequence>MGSVAWIPLIFVTILVIATVGLGIWVQRSVRSTADMYVASRAVSVPMNSAAISGEYLSAASLMGIAGMVMKFGYDVLWYPVLYAAGYLFLLLFIASPLRRFGAYTIPDFAEGRYSSAAFRKIAVVFVLTIGLFYTMPQMKGAGVALVNILHTPYWVGVVLVGSVITFNVALGGMKGITFVQAFHYWVKMFAVSVPIFVLFAFIGGYPSQMAQFGNEGEAGKSLPKFYDDYQITYHPVAPANVVVFPDSISGRFANGAEALITTSVALPPGSDPITPADLMASGLPAQTVLREIAGQERTLYVFPAGTEFTTTRPLTVTRNGEPVIVTDPSTRKEKELKVVAKLQLFPVPGEERVVVQYARGEVVPNAPADKTWLEPFGPLTNKYGYPVLYTYSLILAIICGTAGLPHILVRFYTNPDGKTAKRTAFWVLILLGCFYLFPPIFGVMGRNAVPHLYAITGGAYSTDSVILVLPKILNQNLAYLGDILSGITSAGAFAGFMTTFSGLLVSITGALAHDIYGNMLNKRATPGQRIKAFRTAAVLAGCGAMILGTFVENFDINMMVGWAFAIAAASYFPMLIMSVWWRRASAAGAAVGMLVGGISALVAIVSTMLADKQVLPWLAVWYGNNPIYRTLAEQPAIWAVPLALLLIFTVSLLTPRGVPHDVHHKMLVLHAPEELGLKDEYIKEETAPKPVR</sequence>
<name>B1I521_DESAP</name>
<comment type="subcellular location">
    <subcellularLocation>
        <location evidence="1">Cell membrane</location>
        <topology evidence="1">Multi-pass membrane protein</topology>
    </subcellularLocation>
</comment>
<dbReference type="InterPro" id="IPR001734">
    <property type="entry name" value="Na/solute_symporter"/>
</dbReference>
<dbReference type="GO" id="GO:0006811">
    <property type="term" value="P:monoatomic ion transport"/>
    <property type="evidence" value="ECO:0007669"/>
    <property type="project" value="UniProtKB-KW"/>
</dbReference>
<dbReference type="Proteomes" id="UP000008544">
    <property type="component" value="Chromosome"/>
</dbReference>
<dbReference type="EMBL" id="CP000860">
    <property type="protein sequence ID" value="ACA60072.1"/>
    <property type="molecule type" value="Genomic_DNA"/>
</dbReference>
<organism evidence="13 14">
    <name type="scientific">Desulforudis audaxviator (strain MP104C)</name>
    <dbReference type="NCBI Taxonomy" id="477974"/>
    <lineage>
        <taxon>Bacteria</taxon>
        <taxon>Bacillati</taxon>
        <taxon>Bacillota</taxon>
        <taxon>Clostridia</taxon>
        <taxon>Thermoanaerobacterales</taxon>
        <taxon>Candidatus Desulforudaceae</taxon>
        <taxon>Candidatus Desulforudis</taxon>
    </lineage>
</organism>
<feature type="transmembrane region" description="Helical" evidence="12">
    <location>
        <begin position="117"/>
        <end position="134"/>
    </location>
</feature>
<dbReference type="STRING" id="477974.Daud_1570"/>